<reference evidence="1 2" key="1">
    <citation type="journal article" date="2018" name="Front. Plant Sci.">
        <title>Red Clover (Trifolium pratense) and Zigzag Clover (T. medium) - A Picture of Genomic Similarities and Differences.</title>
        <authorList>
            <person name="Dluhosova J."/>
            <person name="Istvanek J."/>
            <person name="Nedelnik J."/>
            <person name="Repkova J."/>
        </authorList>
    </citation>
    <scope>NUCLEOTIDE SEQUENCE [LARGE SCALE GENOMIC DNA]</scope>
    <source>
        <strain evidence="2">cv. 10/8</strain>
        <tissue evidence="1">Leaf</tissue>
    </source>
</reference>
<evidence type="ECO:0000313" key="1">
    <source>
        <dbReference type="EMBL" id="MCI94541.1"/>
    </source>
</evidence>
<name>A0A392W5T3_9FABA</name>
<dbReference type="EMBL" id="LXQA011359184">
    <property type="protein sequence ID" value="MCI94541.1"/>
    <property type="molecule type" value="Genomic_DNA"/>
</dbReference>
<sequence length="18" mass="1965">RIKAPSPATAIRRRAVTT</sequence>
<dbReference type="Proteomes" id="UP000265520">
    <property type="component" value="Unassembled WGS sequence"/>
</dbReference>
<accession>A0A392W5T3</accession>
<proteinExistence type="predicted"/>
<feature type="non-terminal residue" evidence="1">
    <location>
        <position position="1"/>
    </location>
</feature>
<comment type="caution">
    <text evidence="1">The sequence shown here is derived from an EMBL/GenBank/DDBJ whole genome shotgun (WGS) entry which is preliminary data.</text>
</comment>
<keyword evidence="2" id="KW-1185">Reference proteome</keyword>
<dbReference type="AlphaFoldDB" id="A0A392W5T3"/>
<organism evidence="1 2">
    <name type="scientific">Trifolium medium</name>
    <dbReference type="NCBI Taxonomy" id="97028"/>
    <lineage>
        <taxon>Eukaryota</taxon>
        <taxon>Viridiplantae</taxon>
        <taxon>Streptophyta</taxon>
        <taxon>Embryophyta</taxon>
        <taxon>Tracheophyta</taxon>
        <taxon>Spermatophyta</taxon>
        <taxon>Magnoliopsida</taxon>
        <taxon>eudicotyledons</taxon>
        <taxon>Gunneridae</taxon>
        <taxon>Pentapetalae</taxon>
        <taxon>rosids</taxon>
        <taxon>fabids</taxon>
        <taxon>Fabales</taxon>
        <taxon>Fabaceae</taxon>
        <taxon>Papilionoideae</taxon>
        <taxon>50 kb inversion clade</taxon>
        <taxon>NPAAA clade</taxon>
        <taxon>Hologalegina</taxon>
        <taxon>IRL clade</taxon>
        <taxon>Trifolieae</taxon>
        <taxon>Trifolium</taxon>
    </lineage>
</organism>
<protein>
    <submittedName>
        <fullName evidence="1">Uncharacterized protein</fullName>
    </submittedName>
</protein>
<evidence type="ECO:0000313" key="2">
    <source>
        <dbReference type="Proteomes" id="UP000265520"/>
    </source>
</evidence>